<feature type="binding site" evidence="6">
    <location>
        <position position="193"/>
    </location>
    <ligand>
        <name>molybdate</name>
        <dbReference type="ChEBI" id="CHEBI:36264"/>
    </ligand>
</feature>
<comment type="similarity">
    <text evidence="1">Belongs to the bacterial solute-binding protein ModA family.</text>
</comment>
<dbReference type="GO" id="GO:1901359">
    <property type="term" value="F:tungstate binding"/>
    <property type="evidence" value="ECO:0007669"/>
    <property type="project" value="UniProtKB-ARBA"/>
</dbReference>
<dbReference type="CDD" id="cd13539">
    <property type="entry name" value="PBP2_AvModA"/>
    <property type="match status" value="1"/>
</dbReference>
<evidence type="ECO:0000256" key="1">
    <source>
        <dbReference type="ARBA" id="ARBA00009175"/>
    </source>
</evidence>
<dbReference type="AlphaFoldDB" id="A0AAN1WJY7"/>
<keyword evidence="3 6" id="KW-0479">Metal-binding</keyword>
<dbReference type="GO" id="GO:0015689">
    <property type="term" value="P:molybdate ion transport"/>
    <property type="evidence" value="ECO:0007669"/>
    <property type="project" value="InterPro"/>
</dbReference>
<keyword evidence="8" id="KW-1185">Reference proteome</keyword>
<dbReference type="FunFam" id="3.40.190.10:FF:000035">
    <property type="entry name" value="Molybdate ABC transporter substrate-binding protein"/>
    <property type="match status" value="1"/>
</dbReference>
<evidence type="ECO:0000256" key="3">
    <source>
        <dbReference type="ARBA" id="ARBA00022723"/>
    </source>
</evidence>
<dbReference type="GO" id="GO:0046872">
    <property type="term" value="F:metal ion binding"/>
    <property type="evidence" value="ECO:0007669"/>
    <property type="project" value="UniProtKB-KW"/>
</dbReference>
<evidence type="ECO:0000313" key="7">
    <source>
        <dbReference type="EMBL" id="BCD98907.1"/>
    </source>
</evidence>
<feature type="binding site" evidence="6">
    <location>
        <position position="85"/>
    </location>
    <ligand>
        <name>molybdate</name>
        <dbReference type="ChEBI" id="CHEBI:36264"/>
    </ligand>
</feature>
<name>A0AAN1WJY7_9GAMM</name>
<keyword evidence="4" id="KW-0732">Signal</keyword>
<evidence type="ECO:0000256" key="4">
    <source>
        <dbReference type="ARBA" id="ARBA00022729"/>
    </source>
</evidence>
<dbReference type="Proteomes" id="UP001320119">
    <property type="component" value="Chromosome"/>
</dbReference>
<dbReference type="PIRSF" id="PIRSF004846">
    <property type="entry name" value="ModA"/>
    <property type="match status" value="1"/>
</dbReference>
<evidence type="ECO:0000256" key="2">
    <source>
        <dbReference type="ARBA" id="ARBA00022505"/>
    </source>
</evidence>
<dbReference type="RefSeq" id="WP_236983606.1">
    <property type="nucleotide sequence ID" value="NZ_AP023086.1"/>
</dbReference>
<keyword evidence="2 6" id="KW-0500">Molybdenum</keyword>
<dbReference type="KEGG" id="marq:MARGE09_P3108"/>
<reference evidence="7 8" key="1">
    <citation type="journal article" date="2022" name="IScience">
        <title>An ultrasensitive nanofiber-based assay for enzymatic hydrolysis and deep-sea microbial degradation of cellulose.</title>
        <authorList>
            <person name="Tsudome M."/>
            <person name="Tachioka M."/>
            <person name="Miyazaki M."/>
            <person name="Uchimura K."/>
            <person name="Tsuda M."/>
            <person name="Takaki Y."/>
            <person name="Deguchi S."/>
        </authorList>
    </citation>
    <scope>NUCLEOTIDE SEQUENCE [LARGE SCALE GENOMIC DNA]</scope>
    <source>
        <strain evidence="7 8">GE09</strain>
    </source>
</reference>
<dbReference type="InterPro" id="IPR005950">
    <property type="entry name" value="ModA"/>
</dbReference>
<dbReference type="SUPFAM" id="SSF53850">
    <property type="entry name" value="Periplasmic binding protein-like II"/>
    <property type="match status" value="1"/>
</dbReference>
<organism evidence="7 8">
    <name type="scientific">Marinagarivorans cellulosilyticus</name>
    <dbReference type="NCBI Taxonomy" id="2721545"/>
    <lineage>
        <taxon>Bacteria</taxon>
        <taxon>Pseudomonadati</taxon>
        <taxon>Pseudomonadota</taxon>
        <taxon>Gammaproteobacteria</taxon>
        <taxon>Cellvibrionales</taxon>
        <taxon>Cellvibrionaceae</taxon>
        <taxon>Marinagarivorans</taxon>
    </lineage>
</organism>
<dbReference type="Gene3D" id="3.40.190.10">
    <property type="entry name" value="Periplasmic binding protein-like II"/>
    <property type="match status" value="2"/>
</dbReference>
<evidence type="ECO:0000313" key="8">
    <source>
        <dbReference type="Proteomes" id="UP001320119"/>
    </source>
</evidence>
<comment type="subunit">
    <text evidence="5">The complex is composed of two ATP-binding proteins (ModC), two transmembrane proteins (ModB) and a solute-binding protein (ModA).</text>
</comment>
<dbReference type="EMBL" id="AP023086">
    <property type="protein sequence ID" value="BCD98907.1"/>
    <property type="molecule type" value="Genomic_DNA"/>
</dbReference>
<protein>
    <submittedName>
        <fullName evidence="7">Molybdate transport system substrate-binding protein</fullName>
    </submittedName>
</protein>
<dbReference type="GO" id="GO:0030973">
    <property type="term" value="F:molybdate ion binding"/>
    <property type="evidence" value="ECO:0007669"/>
    <property type="project" value="InterPro"/>
</dbReference>
<sequence>MSVLLAAVKTSSVVRGLLTICIFSRVIPCGKCVLGLLVSFAVMLRVEASEVRVAVASNFAAPMRALAAEFEGRSQHSVKIAYGSSGKFYAQITHGAPFDVFFSADQAKPAALSDANLALSNTQFTYAVGRLVLWSANFRDITGGAQVLAGGEFNKLALANPTLAPYGAAAVEVLQSLGLKAETQPKWVLGENITQAFQFVSTGNADLGFVAGSQLAQLQRAGQLNTAAVWQVPQAMYSPVRQDAVLLVRGAKNPAAIALLVFMQSPKAQAIIESYGYSVP</sequence>
<dbReference type="PANTHER" id="PTHR30632:SF14">
    <property type="entry name" value="TUNGSTATE_MOLYBDATE_CHROMATE-BINDING PROTEIN MODA"/>
    <property type="match status" value="1"/>
</dbReference>
<accession>A0AAN1WJY7</accession>
<evidence type="ECO:0000256" key="6">
    <source>
        <dbReference type="PIRSR" id="PIRSR004846-1"/>
    </source>
</evidence>
<dbReference type="PANTHER" id="PTHR30632">
    <property type="entry name" value="MOLYBDATE-BINDING PERIPLASMIC PROTEIN"/>
    <property type="match status" value="1"/>
</dbReference>
<dbReference type="InterPro" id="IPR044084">
    <property type="entry name" value="AvModA-like_subst-bd"/>
</dbReference>
<evidence type="ECO:0000256" key="5">
    <source>
        <dbReference type="ARBA" id="ARBA00062515"/>
    </source>
</evidence>
<dbReference type="InterPro" id="IPR050682">
    <property type="entry name" value="ModA/WtpA"/>
</dbReference>
<proteinExistence type="inferred from homology"/>
<gene>
    <name evidence="7" type="ORF">MARGE09_P3108</name>
</gene>
<dbReference type="NCBIfam" id="TIGR01256">
    <property type="entry name" value="modA"/>
    <property type="match status" value="1"/>
</dbReference>
<dbReference type="Pfam" id="PF13531">
    <property type="entry name" value="SBP_bac_11"/>
    <property type="match status" value="1"/>
</dbReference>